<evidence type="ECO:0000313" key="5">
    <source>
        <dbReference type="EMBL" id="KFE60112.1"/>
    </source>
</evidence>
<keyword evidence="2" id="KW-0233">DNA recombination</keyword>
<organism evidence="5 6">
    <name type="scientific">Hyalangium minutum</name>
    <dbReference type="NCBI Taxonomy" id="394096"/>
    <lineage>
        <taxon>Bacteria</taxon>
        <taxon>Pseudomonadati</taxon>
        <taxon>Myxococcota</taxon>
        <taxon>Myxococcia</taxon>
        <taxon>Myxococcales</taxon>
        <taxon>Cystobacterineae</taxon>
        <taxon>Archangiaceae</taxon>
        <taxon>Hyalangium</taxon>
    </lineage>
</organism>
<gene>
    <name evidence="5" type="ORF">DB31_5983</name>
</gene>
<dbReference type="SUPFAM" id="SSF53041">
    <property type="entry name" value="Resolvase-like"/>
    <property type="match status" value="1"/>
</dbReference>
<dbReference type="CDD" id="cd00338">
    <property type="entry name" value="Ser_Recombinase"/>
    <property type="match status" value="1"/>
</dbReference>
<dbReference type="GO" id="GO:0000150">
    <property type="term" value="F:DNA strand exchange activity"/>
    <property type="evidence" value="ECO:0007669"/>
    <property type="project" value="InterPro"/>
</dbReference>
<keyword evidence="1" id="KW-0238">DNA-binding</keyword>
<name>A0A085VXE9_9BACT</name>
<dbReference type="Gene3D" id="3.40.50.1390">
    <property type="entry name" value="Resolvase, N-terminal catalytic domain"/>
    <property type="match status" value="1"/>
</dbReference>
<protein>
    <submittedName>
        <fullName evidence="5">DNA-invertase</fullName>
    </submittedName>
</protein>
<evidence type="ECO:0000256" key="2">
    <source>
        <dbReference type="ARBA" id="ARBA00023172"/>
    </source>
</evidence>
<dbReference type="Pfam" id="PF00239">
    <property type="entry name" value="Resolvase"/>
    <property type="match status" value="1"/>
</dbReference>
<evidence type="ECO:0000259" key="4">
    <source>
        <dbReference type="PROSITE" id="PS51736"/>
    </source>
</evidence>
<dbReference type="RefSeq" id="WP_044199309.1">
    <property type="nucleotide sequence ID" value="NZ_JMCB01000031.1"/>
</dbReference>
<evidence type="ECO:0000256" key="1">
    <source>
        <dbReference type="ARBA" id="ARBA00023125"/>
    </source>
</evidence>
<dbReference type="InterPro" id="IPR036162">
    <property type="entry name" value="Resolvase-like_N_sf"/>
</dbReference>
<sequence length="248" mass="27613">MKPLTPPPGVTVCRCYRRVSSDEQDPEVQRARMQAFCDERGWFPVWYVEVAKGTKNDRAEFLRAVGDAMAGMEQQPQAFLVWALDRFGRDQAFMLLQIQSLEAAGVTCASIAEKWLEEDDDNKPILLGVTSGMAATELKRLRRRSKEGQDHARAQGKHIGRPFKNLALLQEAARLVVSGECSIRKAAQQVSRGLPKVPEQPGGLCRISAASLRRFLNGTWEGQGGPAKPLEHPRRRAGRPQNPSAQDR</sequence>
<dbReference type="PROSITE" id="PS51736">
    <property type="entry name" value="RECOMBINASES_3"/>
    <property type="match status" value="1"/>
</dbReference>
<dbReference type="STRING" id="394096.DB31_5983"/>
<dbReference type="Proteomes" id="UP000028725">
    <property type="component" value="Unassembled WGS sequence"/>
</dbReference>
<dbReference type="SMART" id="SM00857">
    <property type="entry name" value="Resolvase"/>
    <property type="match status" value="1"/>
</dbReference>
<dbReference type="AlphaFoldDB" id="A0A085VXE9"/>
<evidence type="ECO:0000313" key="6">
    <source>
        <dbReference type="Proteomes" id="UP000028725"/>
    </source>
</evidence>
<dbReference type="PANTHER" id="PTHR30461">
    <property type="entry name" value="DNA-INVERTASE FROM LAMBDOID PROPHAGE"/>
    <property type="match status" value="1"/>
</dbReference>
<accession>A0A085VXE9</accession>
<comment type="caution">
    <text evidence="5">The sequence shown here is derived from an EMBL/GenBank/DDBJ whole genome shotgun (WGS) entry which is preliminary data.</text>
</comment>
<evidence type="ECO:0000256" key="3">
    <source>
        <dbReference type="SAM" id="MobiDB-lite"/>
    </source>
</evidence>
<dbReference type="InterPro" id="IPR050639">
    <property type="entry name" value="SSR_resolvase"/>
</dbReference>
<dbReference type="PANTHER" id="PTHR30461:SF2">
    <property type="entry name" value="SERINE RECOMBINASE PINE-RELATED"/>
    <property type="match status" value="1"/>
</dbReference>
<dbReference type="EMBL" id="JMCB01000031">
    <property type="protein sequence ID" value="KFE60112.1"/>
    <property type="molecule type" value="Genomic_DNA"/>
</dbReference>
<reference evidence="5 6" key="1">
    <citation type="submission" date="2014-04" db="EMBL/GenBank/DDBJ databases">
        <title>Genome assembly of Hyalangium minutum DSM 14724.</title>
        <authorList>
            <person name="Sharma G."/>
            <person name="Subramanian S."/>
        </authorList>
    </citation>
    <scope>NUCLEOTIDE SEQUENCE [LARGE SCALE GENOMIC DNA]</scope>
    <source>
        <strain evidence="5 6">DSM 14724</strain>
    </source>
</reference>
<dbReference type="InterPro" id="IPR006119">
    <property type="entry name" value="Resolv_N"/>
</dbReference>
<keyword evidence="6" id="KW-1185">Reference proteome</keyword>
<proteinExistence type="predicted"/>
<feature type="region of interest" description="Disordered" evidence="3">
    <location>
        <begin position="218"/>
        <end position="248"/>
    </location>
</feature>
<dbReference type="GO" id="GO:0003677">
    <property type="term" value="F:DNA binding"/>
    <property type="evidence" value="ECO:0007669"/>
    <property type="project" value="UniProtKB-KW"/>
</dbReference>
<feature type="domain" description="Resolvase/invertase-type recombinase catalytic" evidence="4">
    <location>
        <begin position="12"/>
        <end position="156"/>
    </location>
</feature>